<protein>
    <submittedName>
        <fullName evidence="3">Uncharacterized protein</fullName>
    </submittedName>
</protein>
<proteinExistence type="predicted"/>
<feature type="region of interest" description="Disordered" evidence="1">
    <location>
        <begin position="121"/>
        <end position="143"/>
    </location>
</feature>
<dbReference type="EMBL" id="JACGCI010000047">
    <property type="protein sequence ID" value="KAF6751837.1"/>
    <property type="molecule type" value="Genomic_DNA"/>
</dbReference>
<gene>
    <name evidence="3" type="ORF">DFP72DRAFT_1070872</name>
</gene>
<reference evidence="3 4" key="1">
    <citation type="submission" date="2020-07" db="EMBL/GenBank/DDBJ databases">
        <title>Comparative genomics of pyrophilous fungi reveals a link between fire events and developmental genes.</title>
        <authorList>
            <consortium name="DOE Joint Genome Institute"/>
            <person name="Steindorff A.S."/>
            <person name="Carver A."/>
            <person name="Calhoun S."/>
            <person name="Stillman K."/>
            <person name="Liu H."/>
            <person name="Lipzen A."/>
            <person name="Pangilinan J."/>
            <person name="Labutti K."/>
            <person name="Bruns T.D."/>
            <person name="Grigoriev I.V."/>
        </authorList>
    </citation>
    <scope>NUCLEOTIDE SEQUENCE [LARGE SCALE GENOMIC DNA]</scope>
    <source>
        <strain evidence="3 4">CBS 144469</strain>
    </source>
</reference>
<dbReference type="AlphaFoldDB" id="A0A8H6HSY3"/>
<sequence>MSTIGLSSEVLVVAVVVHIALEAPLRSCPRSRPFRRHRVGPFIDRRLPAAHPTHTYTSRAVSLLYALLSLSLSSHHHLRPPSLGSSLALCSNASSSSLASSRPLGSVEVFVLVEVGEDSTTSSSARQSPSLMSSLQDDRDCGDGHGELVGQAEPIVVVGVEREGGDDWDRAGELVKYYVFAIFSRTGIGDAHAIVIAGVCLRRWRVASSSSSSSVVGRGVPKMIIAKVWVGLGLRA</sequence>
<evidence type="ECO:0000256" key="2">
    <source>
        <dbReference type="SAM" id="SignalP"/>
    </source>
</evidence>
<evidence type="ECO:0000256" key="1">
    <source>
        <dbReference type="SAM" id="MobiDB-lite"/>
    </source>
</evidence>
<feature type="signal peptide" evidence="2">
    <location>
        <begin position="1"/>
        <end position="22"/>
    </location>
</feature>
<name>A0A8H6HSY3_9AGAR</name>
<evidence type="ECO:0000313" key="3">
    <source>
        <dbReference type="EMBL" id="KAF6751837.1"/>
    </source>
</evidence>
<accession>A0A8H6HSY3</accession>
<comment type="caution">
    <text evidence="3">The sequence shown here is derived from an EMBL/GenBank/DDBJ whole genome shotgun (WGS) entry which is preliminary data.</text>
</comment>
<keyword evidence="2" id="KW-0732">Signal</keyword>
<evidence type="ECO:0000313" key="4">
    <source>
        <dbReference type="Proteomes" id="UP000521943"/>
    </source>
</evidence>
<dbReference type="Proteomes" id="UP000521943">
    <property type="component" value="Unassembled WGS sequence"/>
</dbReference>
<organism evidence="3 4">
    <name type="scientific">Ephemerocybe angulata</name>
    <dbReference type="NCBI Taxonomy" id="980116"/>
    <lineage>
        <taxon>Eukaryota</taxon>
        <taxon>Fungi</taxon>
        <taxon>Dikarya</taxon>
        <taxon>Basidiomycota</taxon>
        <taxon>Agaricomycotina</taxon>
        <taxon>Agaricomycetes</taxon>
        <taxon>Agaricomycetidae</taxon>
        <taxon>Agaricales</taxon>
        <taxon>Agaricineae</taxon>
        <taxon>Psathyrellaceae</taxon>
        <taxon>Ephemerocybe</taxon>
    </lineage>
</organism>
<feature type="chain" id="PRO_5034347294" evidence="2">
    <location>
        <begin position="23"/>
        <end position="236"/>
    </location>
</feature>
<keyword evidence="4" id="KW-1185">Reference proteome</keyword>
<feature type="compositionally biased region" description="Polar residues" evidence="1">
    <location>
        <begin position="125"/>
        <end position="135"/>
    </location>
</feature>